<comment type="function">
    <text evidence="2">May be involved in the metabolism of insect hormones and in the breakdown of synthetic insecticides.</text>
</comment>
<dbReference type="PANTHER" id="PTHR24291:SF177">
    <property type="entry name" value="CYTOCHROME P450 4AA1-RELATED"/>
    <property type="match status" value="1"/>
</dbReference>
<dbReference type="OrthoDB" id="1470350at2759"/>
<dbReference type="Pfam" id="PF00067">
    <property type="entry name" value="p450"/>
    <property type="match status" value="1"/>
</dbReference>
<reference evidence="13" key="2">
    <citation type="submission" date="2013-05" db="EMBL/GenBank/DDBJ databases">
        <authorList>
            <person name="Wan P.-J."/>
        </authorList>
    </citation>
    <scope>NUCLEOTIDE SEQUENCE</scope>
</reference>
<dbReference type="PRINTS" id="PR00385">
    <property type="entry name" value="P450"/>
</dbReference>
<organism evidence="13">
    <name type="scientific">Leptinotarsa decemlineata</name>
    <name type="common">Colorado potato beetle</name>
    <name type="synonym">Doryphora decemlineata</name>
    <dbReference type="NCBI Taxonomy" id="7539"/>
    <lineage>
        <taxon>Eukaryota</taxon>
        <taxon>Metazoa</taxon>
        <taxon>Ecdysozoa</taxon>
        <taxon>Arthropoda</taxon>
        <taxon>Hexapoda</taxon>
        <taxon>Insecta</taxon>
        <taxon>Pterygota</taxon>
        <taxon>Neoptera</taxon>
        <taxon>Endopterygota</taxon>
        <taxon>Coleoptera</taxon>
        <taxon>Polyphaga</taxon>
        <taxon>Cucujiformia</taxon>
        <taxon>Chrysomeloidea</taxon>
        <taxon>Chrysomelidae</taxon>
        <taxon>Chrysomelinae</taxon>
        <taxon>Doryphorini</taxon>
        <taxon>Leptinotarsa</taxon>
    </lineage>
</organism>
<dbReference type="PANTHER" id="PTHR24291">
    <property type="entry name" value="CYTOCHROME P450 FAMILY 4"/>
    <property type="match status" value="1"/>
</dbReference>
<proteinExistence type="evidence at transcript level"/>
<keyword evidence="10 12" id="KW-0503">Monooxygenase</keyword>
<evidence type="ECO:0000256" key="12">
    <source>
        <dbReference type="RuleBase" id="RU000461"/>
    </source>
</evidence>
<dbReference type="GO" id="GO:0020037">
    <property type="term" value="F:heme binding"/>
    <property type="evidence" value="ECO:0007669"/>
    <property type="project" value="InterPro"/>
</dbReference>
<gene>
    <name evidence="13" type="primary">Cyp4aa1</name>
</gene>
<evidence type="ECO:0000256" key="9">
    <source>
        <dbReference type="ARBA" id="ARBA00023004"/>
    </source>
</evidence>
<dbReference type="PRINTS" id="PR00465">
    <property type="entry name" value="EP450IV"/>
</dbReference>
<evidence type="ECO:0000256" key="8">
    <source>
        <dbReference type="ARBA" id="ARBA00023002"/>
    </source>
</evidence>
<evidence type="ECO:0000313" key="13">
    <source>
        <dbReference type="EMBL" id="AGT57865.1"/>
    </source>
</evidence>
<evidence type="ECO:0000256" key="2">
    <source>
        <dbReference type="ARBA" id="ARBA00003690"/>
    </source>
</evidence>
<evidence type="ECO:0000256" key="3">
    <source>
        <dbReference type="ARBA" id="ARBA00004174"/>
    </source>
</evidence>
<dbReference type="InterPro" id="IPR017972">
    <property type="entry name" value="Cyt_P450_CS"/>
</dbReference>
<feature type="binding site" description="axial binding residue" evidence="11">
    <location>
        <position position="136"/>
    </location>
    <ligand>
        <name>heme</name>
        <dbReference type="ChEBI" id="CHEBI:30413"/>
    </ligand>
    <ligandPart>
        <name>Fe</name>
        <dbReference type="ChEBI" id="CHEBI:18248"/>
    </ligandPart>
</feature>
<comment type="cofactor">
    <cofactor evidence="1 11">
        <name>heme</name>
        <dbReference type="ChEBI" id="CHEBI:30413"/>
    </cofactor>
</comment>
<dbReference type="AlphaFoldDB" id="V5K504"/>
<dbReference type="InterPro" id="IPR050196">
    <property type="entry name" value="Cytochrome_P450_Monoox"/>
</dbReference>
<evidence type="ECO:0000256" key="10">
    <source>
        <dbReference type="ARBA" id="ARBA00023033"/>
    </source>
</evidence>
<dbReference type="GO" id="GO:0004497">
    <property type="term" value="F:monooxygenase activity"/>
    <property type="evidence" value="ECO:0007669"/>
    <property type="project" value="UniProtKB-KW"/>
</dbReference>
<evidence type="ECO:0000256" key="7">
    <source>
        <dbReference type="ARBA" id="ARBA00022723"/>
    </source>
</evidence>
<dbReference type="PROSITE" id="PS00086">
    <property type="entry name" value="CYTOCHROME_P450"/>
    <property type="match status" value="1"/>
</dbReference>
<keyword evidence="7 11" id="KW-0479">Metal-binding</keyword>
<dbReference type="Gene3D" id="1.10.630.10">
    <property type="entry name" value="Cytochrome P450"/>
    <property type="match status" value="1"/>
</dbReference>
<keyword evidence="9 11" id="KW-0408">Iron</keyword>
<evidence type="ECO:0000256" key="6">
    <source>
        <dbReference type="ARBA" id="ARBA00022617"/>
    </source>
</evidence>
<keyword evidence="8 12" id="KW-0560">Oxidoreductase</keyword>
<dbReference type="InterPro" id="IPR001128">
    <property type="entry name" value="Cyt_P450"/>
</dbReference>
<dbReference type="GO" id="GO:0005506">
    <property type="term" value="F:iron ion binding"/>
    <property type="evidence" value="ECO:0007669"/>
    <property type="project" value="InterPro"/>
</dbReference>
<reference evidence="13" key="1">
    <citation type="journal article" date="2013" name="Pestic. Biochem. Physiol.">
        <title>Identification of cytochrome P450 monooxygenase genes and their expression profiles in cyhalothrin-treated Colorado potato beetle, Leptinotarsa decemlineata.</title>
        <authorList>
            <person name="Wan P.J."/>
            <person name="Shi X.Q."/>
            <person name="Kong Y."/>
            <person name="Zhou L.T."/>
            <person name="Guo W.C."/>
            <person name="Ahmat T."/>
            <person name="Li G.Q."/>
        </authorList>
    </citation>
    <scope>NUCLEOTIDE SEQUENCE</scope>
</reference>
<accession>V5K504</accession>
<evidence type="ECO:0000256" key="11">
    <source>
        <dbReference type="PIRSR" id="PIRSR602403-1"/>
    </source>
</evidence>
<comment type="subcellular location">
    <subcellularLocation>
        <location evidence="4">Endoplasmic reticulum membrane</location>
        <topology evidence="4">Peripheral membrane protein</topology>
    </subcellularLocation>
    <subcellularLocation>
        <location evidence="3">Microsome membrane</location>
        <topology evidence="3">Peripheral membrane protein</topology>
    </subcellularLocation>
</comment>
<evidence type="ECO:0000256" key="5">
    <source>
        <dbReference type="ARBA" id="ARBA00010617"/>
    </source>
</evidence>
<keyword evidence="6 11" id="KW-0349">Heme</keyword>
<dbReference type="GO" id="GO:0005789">
    <property type="term" value="C:endoplasmic reticulum membrane"/>
    <property type="evidence" value="ECO:0007669"/>
    <property type="project" value="UniProtKB-SubCell"/>
</dbReference>
<comment type="similarity">
    <text evidence="5 12">Belongs to the cytochrome P450 family.</text>
</comment>
<evidence type="ECO:0000256" key="4">
    <source>
        <dbReference type="ARBA" id="ARBA00004406"/>
    </source>
</evidence>
<dbReference type="SUPFAM" id="SSF48264">
    <property type="entry name" value="Cytochrome P450"/>
    <property type="match status" value="1"/>
</dbReference>
<evidence type="ECO:0000256" key="1">
    <source>
        <dbReference type="ARBA" id="ARBA00001971"/>
    </source>
</evidence>
<protein>
    <submittedName>
        <fullName evidence="13">Cytochrome P450 4aa1</fullName>
    </submittedName>
</protein>
<name>V5K504_LEPDE</name>
<dbReference type="GO" id="GO:0016705">
    <property type="term" value="F:oxidoreductase activity, acting on paired donors, with incorporation or reduction of molecular oxygen"/>
    <property type="evidence" value="ECO:0007669"/>
    <property type="project" value="InterPro"/>
</dbReference>
<dbReference type="InterPro" id="IPR036396">
    <property type="entry name" value="Cyt_P450_sf"/>
</dbReference>
<feature type="non-terminal residue" evidence="13">
    <location>
        <position position="1"/>
    </location>
</feature>
<dbReference type="InterPro" id="IPR002403">
    <property type="entry name" value="Cyt_P450_E_grp-IV"/>
</dbReference>
<sequence length="190" mass="22054">GQDSLGSAVAFTLFHLAKYHDIQNRVLKEISNYEEGTKLSNKELFGMKYLEQVIKETLRLAPSVPIFARVLTEDVVLDDVEFPRGTNIFISPFLTHRHPQIYPDPLKFDPDRFSTENVENRHPFAYLPFSLGPRKCIGYQFALMEMKTIIFTILKKYELSLVPGHEEYTLTYRTTLRAKGGIWIRLKARK</sequence>
<dbReference type="EMBL" id="KF044293">
    <property type="protein sequence ID" value="AGT57865.1"/>
    <property type="molecule type" value="mRNA"/>
</dbReference>